<comment type="caution">
    <text evidence="2">The sequence shown here is derived from an EMBL/GenBank/DDBJ whole genome shotgun (WGS) entry which is preliminary data.</text>
</comment>
<dbReference type="Proteomes" id="UP000612893">
    <property type="component" value="Unassembled WGS sequence"/>
</dbReference>
<feature type="region of interest" description="Disordered" evidence="1">
    <location>
        <begin position="1"/>
        <end position="92"/>
    </location>
</feature>
<proteinExistence type="predicted"/>
<feature type="compositionally biased region" description="Acidic residues" evidence="1">
    <location>
        <begin position="81"/>
        <end position="92"/>
    </location>
</feature>
<feature type="compositionally biased region" description="Basic and acidic residues" evidence="1">
    <location>
        <begin position="1"/>
        <end position="14"/>
    </location>
</feature>
<reference evidence="2" key="1">
    <citation type="submission" date="2020-10" db="EMBL/GenBank/DDBJ databases">
        <title>Ca. Dormibacterota MAGs.</title>
        <authorList>
            <person name="Montgomery K."/>
        </authorList>
    </citation>
    <scope>NUCLEOTIDE SEQUENCE [LARGE SCALE GENOMIC DNA]</scope>
    <source>
        <strain evidence="2">SC8812_S17_10</strain>
    </source>
</reference>
<evidence type="ECO:0000313" key="3">
    <source>
        <dbReference type="Proteomes" id="UP000612893"/>
    </source>
</evidence>
<name>A0A934JXK9_9BACT</name>
<sequence length="92" mass="9174">MEEQPRPEQEEDLPRPAPESGLPAGGSSIAAGKAPPGTSETEDVRENVVGGPSEETHGPVAPGDEHGSQMGAAAALSGTGETDEEDEAAPTG</sequence>
<evidence type="ECO:0000256" key="1">
    <source>
        <dbReference type="SAM" id="MobiDB-lite"/>
    </source>
</evidence>
<evidence type="ECO:0000313" key="2">
    <source>
        <dbReference type="EMBL" id="MBJ7597686.1"/>
    </source>
</evidence>
<dbReference type="RefSeq" id="WP_338200113.1">
    <property type="nucleotide sequence ID" value="NZ_JAEKNR010000073.1"/>
</dbReference>
<organism evidence="2 3">
    <name type="scientific">Candidatus Nephthysia bennettiae</name>
    <dbReference type="NCBI Taxonomy" id="3127016"/>
    <lineage>
        <taxon>Bacteria</taxon>
        <taxon>Bacillati</taxon>
        <taxon>Candidatus Dormiibacterota</taxon>
        <taxon>Candidatus Dormibacteria</taxon>
        <taxon>Candidatus Dormibacterales</taxon>
        <taxon>Candidatus Dormibacteraceae</taxon>
        <taxon>Candidatus Nephthysia</taxon>
    </lineage>
</organism>
<protein>
    <submittedName>
        <fullName evidence="2">Uncharacterized protein</fullName>
    </submittedName>
</protein>
<dbReference type="EMBL" id="JAEKNR010000073">
    <property type="protein sequence ID" value="MBJ7597686.1"/>
    <property type="molecule type" value="Genomic_DNA"/>
</dbReference>
<dbReference type="AlphaFoldDB" id="A0A934JXK9"/>
<accession>A0A934JXK9</accession>
<keyword evidence="3" id="KW-1185">Reference proteome</keyword>
<gene>
    <name evidence="2" type="ORF">JF922_06330</name>
</gene>